<feature type="chain" id="PRO_5043564698" evidence="2">
    <location>
        <begin position="25"/>
        <end position="511"/>
    </location>
</feature>
<reference evidence="3 4" key="1">
    <citation type="submission" date="2024-05" db="EMBL/GenBank/DDBJ databases">
        <title>The nuclear and mitochondrial genome assemblies of Tetragonisca angustula (Apidae: Meliponini), a tiny yet remarkable pollinator in the Neotropics.</title>
        <authorList>
            <person name="Ferrari R."/>
            <person name="Ricardo P.C."/>
            <person name="Dias F.C."/>
            <person name="Araujo N.S."/>
            <person name="Soares D.O."/>
            <person name="Zhou Q.-S."/>
            <person name="Zhu C.-D."/>
            <person name="Coutinho L."/>
            <person name="Airas M.C."/>
            <person name="Batista T.M."/>
        </authorList>
    </citation>
    <scope>NUCLEOTIDE SEQUENCE [LARGE SCALE GENOMIC DNA]</scope>
    <source>
        <strain evidence="3">ASF017062</strain>
        <tissue evidence="3">Abdomen</tissue>
    </source>
</reference>
<sequence length="511" mass="56011">MSQAAVPRVFLCLLASFFVAFVKANSHVPPDDCLEFDADDLEDYLSKLNFENVPTISMMIGEFKCPVTALPFGALKSDWARLLLLQRAQPRDSILLKKLGRLFRILVAAYFQMEERFDVVQSGSLSTSSPTTLSTNESVVNVDSKEQTKEVGSTMTDSRETNETSMNLVSTITFNEESNSTIEIKRTTAASSNVTSKVASDDFDAMRNNIPSVKVTLSPVVDGTMLRPTSKQVDEKSTTTAFANIIDFSYISGEKQKYREITTSSAIEHVTAGTRNNFTMNNSGANIFPTDKLNENQNGSVTDGDIKISTTEFGGETTNLISATTSIPGLRDSNYQTSMPKSTLPVNFNTAESNEIKGHVSLEKTSAGSGSPISHEVSDLAKSEDISFDPTNRPIGRVSRVFQKVLCNSVNSTVPCNKIEKPSSDNEVWKYIAISPKVNSVTVTTKPTSVLKTGSANQSEGDLIKTKKRGSTNTDIEKSFRWFYTFAHGSKNPFDRSVHVKCNGNKRNEGE</sequence>
<evidence type="ECO:0000256" key="2">
    <source>
        <dbReference type="SAM" id="SignalP"/>
    </source>
</evidence>
<name>A0AAW1A240_9HYME</name>
<accession>A0AAW1A240</accession>
<feature type="region of interest" description="Disordered" evidence="1">
    <location>
        <begin position="124"/>
        <end position="166"/>
    </location>
</feature>
<comment type="caution">
    <text evidence="3">The sequence shown here is derived from an EMBL/GenBank/DDBJ whole genome shotgun (WGS) entry which is preliminary data.</text>
</comment>
<evidence type="ECO:0000313" key="4">
    <source>
        <dbReference type="Proteomes" id="UP001432146"/>
    </source>
</evidence>
<evidence type="ECO:0000256" key="1">
    <source>
        <dbReference type="SAM" id="MobiDB-lite"/>
    </source>
</evidence>
<keyword evidence="2" id="KW-0732">Signal</keyword>
<dbReference type="AlphaFoldDB" id="A0AAW1A240"/>
<evidence type="ECO:0000313" key="3">
    <source>
        <dbReference type="EMBL" id="KAK9304100.1"/>
    </source>
</evidence>
<feature type="compositionally biased region" description="Low complexity" evidence="1">
    <location>
        <begin position="124"/>
        <end position="135"/>
    </location>
</feature>
<organism evidence="3 4">
    <name type="scientific">Tetragonisca angustula</name>
    <dbReference type="NCBI Taxonomy" id="166442"/>
    <lineage>
        <taxon>Eukaryota</taxon>
        <taxon>Metazoa</taxon>
        <taxon>Ecdysozoa</taxon>
        <taxon>Arthropoda</taxon>
        <taxon>Hexapoda</taxon>
        <taxon>Insecta</taxon>
        <taxon>Pterygota</taxon>
        <taxon>Neoptera</taxon>
        <taxon>Endopterygota</taxon>
        <taxon>Hymenoptera</taxon>
        <taxon>Apocrita</taxon>
        <taxon>Aculeata</taxon>
        <taxon>Apoidea</taxon>
        <taxon>Anthophila</taxon>
        <taxon>Apidae</taxon>
        <taxon>Tetragonisca</taxon>
    </lineage>
</organism>
<keyword evidence="4" id="KW-1185">Reference proteome</keyword>
<dbReference type="Proteomes" id="UP001432146">
    <property type="component" value="Unassembled WGS sequence"/>
</dbReference>
<feature type="signal peptide" evidence="2">
    <location>
        <begin position="1"/>
        <end position="24"/>
    </location>
</feature>
<dbReference type="EMBL" id="JAWNGG020000067">
    <property type="protein sequence ID" value="KAK9304100.1"/>
    <property type="molecule type" value="Genomic_DNA"/>
</dbReference>
<gene>
    <name evidence="3" type="ORF">QLX08_004461</name>
</gene>
<proteinExistence type="predicted"/>
<protein>
    <submittedName>
        <fullName evidence="3">Uncharacterized protein</fullName>
    </submittedName>
</protein>